<accession>A0A8S9ZD73</accession>
<sequence>MSEKPTQIKISKSFDTGSHSFIMPLEQDGSLLISSFDAFGISVSCLKYKDQSGEICCQMKDSTRTKFEKPACGWGEVVVIVNLDAEHPFGNGNLLPAQKFFDDKFSKIDQLLDLKLNLTKNQLVHEISSSNTQLDRKLDNVANEIKDTRSELTNKINNVEANLTHQISSVNSELTNKISNVETSFRTELAH</sequence>
<dbReference type="EMBL" id="JABEBT010000189">
    <property type="protein sequence ID" value="KAF7625966.1"/>
    <property type="molecule type" value="Genomic_DNA"/>
</dbReference>
<name>A0A8S9ZD73_9BILA</name>
<keyword evidence="1" id="KW-0175">Coiled coil</keyword>
<proteinExistence type="predicted"/>
<keyword evidence="3" id="KW-1185">Reference proteome</keyword>
<protein>
    <submittedName>
        <fullName evidence="2">Uncharacterized protein</fullName>
    </submittedName>
</protein>
<gene>
    <name evidence="2" type="ORF">Mgra_00009844</name>
</gene>
<reference evidence="2" key="1">
    <citation type="journal article" date="2020" name="Ecol. Evol.">
        <title>Genome structure and content of the rice root-knot nematode (Meloidogyne graminicola).</title>
        <authorList>
            <person name="Phan N.T."/>
            <person name="Danchin E.G.J."/>
            <person name="Klopp C."/>
            <person name="Perfus-Barbeoch L."/>
            <person name="Kozlowski D.K."/>
            <person name="Koutsovoulos G.D."/>
            <person name="Lopez-Roques C."/>
            <person name="Bouchez O."/>
            <person name="Zahm M."/>
            <person name="Besnard G."/>
            <person name="Bellafiore S."/>
        </authorList>
    </citation>
    <scope>NUCLEOTIDE SEQUENCE</scope>
    <source>
        <strain evidence="2">VN-18</strain>
    </source>
</reference>
<organism evidence="2 3">
    <name type="scientific">Meloidogyne graminicola</name>
    <dbReference type="NCBI Taxonomy" id="189291"/>
    <lineage>
        <taxon>Eukaryota</taxon>
        <taxon>Metazoa</taxon>
        <taxon>Ecdysozoa</taxon>
        <taxon>Nematoda</taxon>
        <taxon>Chromadorea</taxon>
        <taxon>Rhabditida</taxon>
        <taxon>Tylenchina</taxon>
        <taxon>Tylenchomorpha</taxon>
        <taxon>Tylenchoidea</taxon>
        <taxon>Meloidogynidae</taxon>
        <taxon>Meloidogyninae</taxon>
        <taxon>Meloidogyne</taxon>
    </lineage>
</organism>
<evidence type="ECO:0000313" key="3">
    <source>
        <dbReference type="Proteomes" id="UP000605970"/>
    </source>
</evidence>
<feature type="coiled-coil region" evidence="1">
    <location>
        <begin position="131"/>
        <end position="162"/>
    </location>
</feature>
<dbReference type="Proteomes" id="UP000605970">
    <property type="component" value="Unassembled WGS sequence"/>
</dbReference>
<evidence type="ECO:0000256" key="1">
    <source>
        <dbReference type="SAM" id="Coils"/>
    </source>
</evidence>
<evidence type="ECO:0000313" key="2">
    <source>
        <dbReference type="EMBL" id="KAF7625966.1"/>
    </source>
</evidence>
<dbReference type="AlphaFoldDB" id="A0A8S9ZD73"/>
<comment type="caution">
    <text evidence="2">The sequence shown here is derived from an EMBL/GenBank/DDBJ whole genome shotgun (WGS) entry which is preliminary data.</text>
</comment>